<dbReference type="GO" id="GO:1990904">
    <property type="term" value="C:ribonucleoprotein complex"/>
    <property type="evidence" value="ECO:0007669"/>
    <property type="project" value="UniProtKB-KW"/>
</dbReference>
<dbReference type="Proteomes" id="UP000245921">
    <property type="component" value="Unassembled WGS sequence"/>
</dbReference>
<dbReference type="SUPFAM" id="SSF52166">
    <property type="entry name" value="Ribosomal protein L4"/>
    <property type="match status" value="1"/>
</dbReference>
<evidence type="ECO:0000256" key="3">
    <source>
        <dbReference type="ARBA" id="ARBA00023274"/>
    </source>
</evidence>
<comment type="function">
    <text evidence="5">One of the primary rRNA binding proteins, this protein initially binds near the 5'-end of the 23S rRNA. It is important during the early stages of 50S assembly. It makes multiple contacts with different domains of the 23S rRNA in the assembled 50S subunit and ribosome.</text>
</comment>
<comment type="similarity">
    <text evidence="1 5">Belongs to the universal ribosomal protein uL4 family.</text>
</comment>
<evidence type="ECO:0000256" key="4">
    <source>
        <dbReference type="ARBA" id="ARBA00035244"/>
    </source>
</evidence>
<name>A0AA45C656_9BACT</name>
<reference evidence="7 8" key="1">
    <citation type="submission" date="2018-05" db="EMBL/GenBank/DDBJ databases">
        <title>Genomic Encyclopedia of Type Strains, Phase IV (KMG-IV): sequencing the most valuable type-strain genomes for metagenomic binning, comparative biology and taxonomic classification.</title>
        <authorList>
            <person name="Goeker M."/>
        </authorList>
    </citation>
    <scope>NUCLEOTIDE SEQUENCE [LARGE SCALE GENOMIC DNA]</scope>
    <source>
        <strain evidence="7 8">DSM 24906</strain>
    </source>
</reference>
<dbReference type="GO" id="GO:0019843">
    <property type="term" value="F:rRNA binding"/>
    <property type="evidence" value="ECO:0007669"/>
    <property type="project" value="UniProtKB-UniRule"/>
</dbReference>
<keyword evidence="3 5" id="KW-0687">Ribonucleoprotein</keyword>
<accession>A0AA45C656</accession>
<evidence type="ECO:0000313" key="8">
    <source>
        <dbReference type="Proteomes" id="UP000245921"/>
    </source>
</evidence>
<feature type="region of interest" description="Disordered" evidence="6">
    <location>
        <begin position="45"/>
        <end position="78"/>
    </location>
</feature>
<dbReference type="Pfam" id="PF00573">
    <property type="entry name" value="Ribosomal_L4"/>
    <property type="match status" value="1"/>
</dbReference>
<dbReference type="Gene3D" id="3.40.1370.10">
    <property type="match status" value="1"/>
</dbReference>
<keyword evidence="5" id="KW-0694">RNA-binding</keyword>
<dbReference type="GO" id="GO:0003735">
    <property type="term" value="F:structural constituent of ribosome"/>
    <property type="evidence" value="ECO:0007669"/>
    <property type="project" value="InterPro"/>
</dbReference>
<comment type="subunit">
    <text evidence="5">Part of the 50S ribosomal subunit.</text>
</comment>
<dbReference type="AlphaFoldDB" id="A0AA45C656"/>
<dbReference type="PANTHER" id="PTHR10746">
    <property type="entry name" value="50S RIBOSOMAL PROTEIN L4"/>
    <property type="match status" value="1"/>
</dbReference>
<dbReference type="InterPro" id="IPR023574">
    <property type="entry name" value="Ribosomal_uL4_dom_sf"/>
</dbReference>
<evidence type="ECO:0000313" key="7">
    <source>
        <dbReference type="EMBL" id="PWJ90604.1"/>
    </source>
</evidence>
<comment type="caution">
    <text evidence="7">The sequence shown here is derived from an EMBL/GenBank/DDBJ whole genome shotgun (WGS) entry which is preliminary data.</text>
</comment>
<protein>
    <recommendedName>
        <fullName evidence="4 5">Large ribosomal subunit protein uL4</fullName>
    </recommendedName>
</protein>
<dbReference type="HAMAP" id="MF_01328_B">
    <property type="entry name" value="Ribosomal_uL4_B"/>
    <property type="match status" value="1"/>
</dbReference>
<comment type="function">
    <text evidence="5">Forms part of the polypeptide exit tunnel.</text>
</comment>
<dbReference type="InterPro" id="IPR002136">
    <property type="entry name" value="Ribosomal_uL4"/>
</dbReference>
<dbReference type="InterPro" id="IPR013005">
    <property type="entry name" value="Ribosomal_uL4-like"/>
</dbReference>
<keyword evidence="2 5" id="KW-0689">Ribosomal protein</keyword>
<dbReference type="GO" id="GO:0005840">
    <property type="term" value="C:ribosome"/>
    <property type="evidence" value="ECO:0007669"/>
    <property type="project" value="UniProtKB-KW"/>
</dbReference>
<evidence type="ECO:0000256" key="2">
    <source>
        <dbReference type="ARBA" id="ARBA00022980"/>
    </source>
</evidence>
<gene>
    <name evidence="5" type="primary">rplD</name>
    <name evidence="7" type="ORF">C7380_11274</name>
</gene>
<dbReference type="RefSeq" id="WP_109605183.1">
    <property type="nucleotide sequence ID" value="NZ_QGGI01000012.1"/>
</dbReference>
<dbReference type="GO" id="GO:0006412">
    <property type="term" value="P:translation"/>
    <property type="evidence" value="ECO:0007669"/>
    <property type="project" value="UniProtKB-UniRule"/>
</dbReference>
<organism evidence="7 8">
    <name type="scientific">Oceanotoga teriensis</name>
    <dbReference type="NCBI Taxonomy" id="515440"/>
    <lineage>
        <taxon>Bacteria</taxon>
        <taxon>Thermotogati</taxon>
        <taxon>Thermotogota</taxon>
        <taxon>Thermotogae</taxon>
        <taxon>Petrotogales</taxon>
        <taxon>Petrotogaceae</taxon>
        <taxon>Oceanotoga</taxon>
    </lineage>
</organism>
<keyword evidence="8" id="KW-1185">Reference proteome</keyword>
<sequence>MAQVEILDIKGQKVGELELKDSIFAIEPNHDVMYRYLDMQLTNKRSGNASTKTRAEVRGGGRKPWAQKHTGRARTGSIRSPLFRKGGVIFGPRPRDFKKSLNKKMKRLALRSALSVRVSEGNLIILDDVKFEAPRTKEMKVVLKNLNLETNKVLFVLPFKNENNENVKLAGRNIPKVKVIIADNPNQGKVNIDGLNIFDLINNEKVVMTKDMIAKIEEVL</sequence>
<dbReference type="EMBL" id="QGGI01000012">
    <property type="protein sequence ID" value="PWJ90604.1"/>
    <property type="molecule type" value="Genomic_DNA"/>
</dbReference>
<evidence type="ECO:0000256" key="1">
    <source>
        <dbReference type="ARBA" id="ARBA00010528"/>
    </source>
</evidence>
<proteinExistence type="inferred from homology"/>
<evidence type="ECO:0000256" key="6">
    <source>
        <dbReference type="SAM" id="MobiDB-lite"/>
    </source>
</evidence>
<keyword evidence="5" id="KW-0699">rRNA-binding</keyword>
<dbReference type="PANTHER" id="PTHR10746:SF6">
    <property type="entry name" value="LARGE RIBOSOMAL SUBUNIT PROTEIN UL4M"/>
    <property type="match status" value="1"/>
</dbReference>
<evidence type="ECO:0000256" key="5">
    <source>
        <dbReference type="HAMAP-Rule" id="MF_01328"/>
    </source>
</evidence>
<dbReference type="NCBIfam" id="TIGR03953">
    <property type="entry name" value="rplD_bact"/>
    <property type="match status" value="1"/>
</dbReference>